<dbReference type="Proteomes" id="UP001165366">
    <property type="component" value="Unassembled WGS sequence"/>
</dbReference>
<evidence type="ECO:0000256" key="1">
    <source>
        <dbReference type="ARBA" id="ARBA00010641"/>
    </source>
</evidence>
<feature type="domain" description="RNA polymerase sigma-70 region 2" evidence="5">
    <location>
        <begin position="18"/>
        <end position="83"/>
    </location>
</feature>
<dbReference type="EMBL" id="JAKLWS010000024">
    <property type="protein sequence ID" value="MCG2589998.1"/>
    <property type="molecule type" value="Genomic_DNA"/>
</dbReference>
<name>A0ABS9KGM8_9BACT</name>
<dbReference type="Gene3D" id="1.10.10.10">
    <property type="entry name" value="Winged helix-like DNA-binding domain superfamily/Winged helix DNA-binding domain"/>
    <property type="match status" value="1"/>
</dbReference>
<keyword evidence="4" id="KW-0804">Transcription</keyword>
<accession>A0ABS9KGM8</accession>
<evidence type="ECO:0000256" key="2">
    <source>
        <dbReference type="ARBA" id="ARBA00023015"/>
    </source>
</evidence>
<evidence type="ECO:0000256" key="4">
    <source>
        <dbReference type="ARBA" id="ARBA00023163"/>
    </source>
</evidence>
<reference evidence="7" key="2">
    <citation type="submission" date="2024-05" db="EMBL/GenBank/DDBJ databases">
        <title>Rhodohalobacter halophilus gen. nov., sp. nov., a moderately halophilic member of the family Balneolaceae.</title>
        <authorList>
            <person name="Xia J."/>
        </authorList>
    </citation>
    <scope>NUCLEOTIDE SEQUENCE</scope>
    <source>
        <strain evidence="7">WB101</strain>
    </source>
</reference>
<evidence type="ECO:0000313" key="8">
    <source>
        <dbReference type="Proteomes" id="UP001165366"/>
    </source>
</evidence>
<comment type="caution">
    <text evidence="7">The sequence shown here is derived from an EMBL/GenBank/DDBJ whole genome shotgun (WGS) entry which is preliminary data.</text>
</comment>
<dbReference type="InterPro" id="IPR036388">
    <property type="entry name" value="WH-like_DNA-bd_sf"/>
</dbReference>
<dbReference type="PANTHER" id="PTHR43133">
    <property type="entry name" value="RNA POLYMERASE ECF-TYPE SIGMA FACTO"/>
    <property type="match status" value="1"/>
</dbReference>
<dbReference type="InterPro" id="IPR013324">
    <property type="entry name" value="RNA_pol_sigma_r3/r4-like"/>
</dbReference>
<reference evidence="7" key="1">
    <citation type="submission" date="2022-01" db="EMBL/GenBank/DDBJ databases">
        <authorList>
            <person name="Wang Y."/>
        </authorList>
    </citation>
    <scope>NUCLEOTIDE SEQUENCE</scope>
    <source>
        <strain evidence="7">WB101</strain>
    </source>
</reference>
<dbReference type="RefSeq" id="WP_237855355.1">
    <property type="nucleotide sequence ID" value="NZ_JAKLWS010000024.1"/>
</dbReference>
<dbReference type="NCBIfam" id="TIGR02937">
    <property type="entry name" value="sigma70-ECF"/>
    <property type="match status" value="1"/>
</dbReference>
<dbReference type="InterPro" id="IPR014284">
    <property type="entry name" value="RNA_pol_sigma-70_dom"/>
</dbReference>
<dbReference type="SUPFAM" id="SSF88946">
    <property type="entry name" value="Sigma2 domain of RNA polymerase sigma factors"/>
    <property type="match status" value="1"/>
</dbReference>
<dbReference type="InterPro" id="IPR039425">
    <property type="entry name" value="RNA_pol_sigma-70-like"/>
</dbReference>
<evidence type="ECO:0000259" key="6">
    <source>
        <dbReference type="Pfam" id="PF08281"/>
    </source>
</evidence>
<comment type="similarity">
    <text evidence="1">Belongs to the sigma-70 factor family. ECF subfamily.</text>
</comment>
<proteinExistence type="inferred from homology"/>
<evidence type="ECO:0000259" key="5">
    <source>
        <dbReference type="Pfam" id="PF04542"/>
    </source>
</evidence>
<dbReference type="Pfam" id="PF08281">
    <property type="entry name" value="Sigma70_r4_2"/>
    <property type="match status" value="1"/>
</dbReference>
<organism evidence="7 8">
    <name type="scientific">Rhodohalobacter sulfatireducens</name>
    <dbReference type="NCBI Taxonomy" id="2911366"/>
    <lineage>
        <taxon>Bacteria</taxon>
        <taxon>Pseudomonadati</taxon>
        <taxon>Balneolota</taxon>
        <taxon>Balneolia</taxon>
        <taxon>Balneolales</taxon>
        <taxon>Balneolaceae</taxon>
        <taxon>Rhodohalobacter</taxon>
    </lineage>
</organism>
<evidence type="ECO:0000256" key="3">
    <source>
        <dbReference type="ARBA" id="ARBA00023082"/>
    </source>
</evidence>
<dbReference type="InterPro" id="IPR013249">
    <property type="entry name" value="RNA_pol_sigma70_r4_t2"/>
</dbReference>
<sequence length="171" mass="20370">MTGRGRDKNRVDDLIQIIEENKGIIYKVVNSYCNDPNDQEDLVQEIMYHFLEGYERFDHQSKVTTWMYRVALNVSISFYRKSKTRKKYISPMPENIIQIKTEENEETMDREVAQLRHFIQNLDELNRAVMIMYLDGNSHEDIAEVLDLSESNVGTKIYRIKNKLKEHFKTE</sequence>
<keyword evidence="3" id="KW-0731">Sigma factor</keyword>
<dbReference type="SUPFAM" id="SSF88659">
    <property type="entry name" value="Sigma3 and sigma4 domains of RNA polymerase sigma factors"/>
    <property type="match status" value="1"/>
</dbReference>
<dbReference type="PANTHER" id="PTHR43133:SF45">
    <property type="entry name" value="RNA POLYMERASE ECF-TYPE SIGMA FACTOR"/>
    <property type="match status" value="1"/>
</dbReference>
<feature type="domain" description="RNA polymerase sigma factor 70 region 4 type 2" evidence="6">
    <location>
        <begin position="114"/>
        <end position="164"/>
    </location>
</feature>
<evidence type="ECO:0000313" key="7">
    <source>
        <dbReference type="EMBL" id="MCG2589998.1"/>
    </source>
</evidence>
<keyword evidence="8" id="KW-1185">Reference proteome</keyword>
<gene>
    <name evidence="7" type="ORF">L6773_15580</name>
</gene>
<dbReference type="InterPro" id="IPR013325">
    <property type="entry name" value="RNA_pol_sigma_r2"/>
</dbReference>
<keyword evidence="2" id="KW-0805">Transcription regulation</keyword>
<dbReference type="Pfam" id="PF04542">
    <property type="entry name" value="Sigma70_r2"/>
    <property type="match status" value="1"/>
</dbReference>
<protein>
    <submittedName>
        <fullName evidence="7">Sigma-70 family RNA polymerase sigma factor</fullName>
    </submittedName>
</protein>
<dbReference type="Gene3D" id="1.10.1740.10">
    <property type="match status" value="1"/>
</dbReference>
<dbReference type="InterPro" id="IPR007627">
    <property type="entry name" value="RNA_pol_sigma70_r2"/>
</dbReference>